<feature type="transmembrane region" description="Helical" evidence="1">
    <location>
        <begin position="363"/>
        <end position="388"/>
    </location>
</feature>
<dbReference type="PANTHER" id="PTHR33736:SF18">
    <property type="entry name" value="F-BOX DOMAIN-CONTAINING PROTEIN"/>
    <property type="match status" value="1"/>
</dbReference>
<keyword evidence="1" id="KW-0812">Transmembrane</keyword>
<dbReference type="GeneID" id="111484036"/>
<proteinExistence type="predicted"/>
<organism evidence="3 4">
    <name type="scientific">Cucurbita maxima</name>
    <name type="common">Pumpkin</name>
    <name type="synonym">Winter squash</name>
    <dbReference type="NCBI Taxonomy" id="3661"/>
    <lineage>
        <taxon>Eukaryota</taxon>
        <taxon>Viridiplantae</taxon>
        <taxon>Streptophyta</taxon>
        <taxon>Embryophyta</taxon>
        <taxon>Tracheophyta</taxon>
        <taxon>Spermatophyta</taxon>
        <taxon>Magnoliopsida</taxon>
        <taxon>eudicotyledons</taxon>
        <taxon>Gunneridae</taxon>
        <taxon>Pentapetalae</taxon>
        <taxon>rosids</taxon>
        <taxon>fabids</taxon>
        <taxon>Cucurbitales</taxon>
        <taxon>Cucurbitaceae</taxon>
        <taxon>Cucurbiteae</taxon>
        <taxon>Cucurbita</taxon>
    </lineage>
</organism>
<dbReference type="KEGG" id="cmax:111484036"/>
<keyword evidence="3" id="KW-1185">Reference proteome</keyword>
<dbReference type="InterPro" id="IPR045283">
    <property type="entry name" value="AT3G44326-like"/>
</dbReference>
<gene>
    <name evidence="4" type="primary">LOC111484036</name>
</gene>
<accession>A0A6J1JFV7</accession>
<dbReference type="PANTHER" id="PTHR33736">
    <property type="entry name" value="F-BOX PROTEIN-RELATED"/>
    <property type="match status" value="1"/>
</dbReference>
<dbReference type="Pfam" id="PF12937">
    <property type="entry name" value="F-box-like"/>
    <property type="match status" value="1"/>
</dbReference>
<reference evidence="4" key="1">
    <citation type="submission" date="2025-08" db="UniProtKB">
        <authorList>
            <consortium name="RefSeq"/>
        </authorList>
    </citation>
    <scope>IDENTIFICATION</scope>
    <source>
        <tissue evidence="4">Young leaves</tissue>
    </source>
</reference>
<dbReference type="AlphaFoldDB" id="A0A6J1JFV7"/>
<protein>
    <submittedName>
        <fullName evidence="4">Probable F-box protein At2g36090</fullName>
    </submittedName>
</protein>
<name>A0A6J1JFV7_CUCMA</name>
<dbReference type="Proteomes" id="UP000504608">
    <property type="component" value="Unplaced"/>
</dbReference>
<dbReference type="Gene3D" id="1.20.1280.50">
    <property type="match status" value="1"/>
</dbReference>
<keyword evidence="1" id="KW-0472">Membrane</keyword>
<dbReference type="RefSeq" id="XP_022986218.1">
    <property type="nucleotide sequence ID" value="XM_023130450.1"/>
</dbReference>
<evidence type="ECO:0000256" key="1">
    <source>
        <dbReference type="SAM" id="Phobius"/>
    </source>
</evidence>
<keyword evidence="1" id="KW-1133">Transmembrane helix</keyword>
<dbReference type="InterPro" id="IPR036047">
    <property type="entry name" value="F-box-like_dom_sf"/>
</dbReference>
<sequence length="390" mass="44405">MPNLPQNLTVTLVLYKTSQSFPPFYKALIKIMPPPYTFHHPPSAAAAPAAADDDGDAIVALHSDILQTHILTRLDGAALTSAASASSRFRRLSREDQLWRRVCSTSWPSTTHPRVQQAISAFPSEHRSFFSDVFPVLDCRSLRCDLNRSSSSSTSELISAVDIHYKDKLLFSKVHSIETKTNWFLGSPFRVDLIDPKDSIPSPIRRTEKYEDWLGHLEENLTVSWIVIDPIKNRAANVSSRQPVKARWQWLSGDIEVEYTTVMGGDGRIGSAEEMVECAVVVSCGEKEEEEEGMKMSVREVSMRMLDMEGKHLKGKESMEILGEAMERGKRIRGKKWEGKLRFREYEERRRLRKARKERTENALDTLCIFTGIAILFSFCSFFFFLFLST</sequence>
<evidence type="ECO:0000259" key="2">
    <source>
        <dbReference type="Pfam" id="PF12937"/>
    </source>
</evidence>
<dbReference type="OrthoDB" id="671172at2759"/>
<evidence type="ECO:0000313" key="3">
    <source>
        <dbReference type="Proteomes" id="UP000504608"/>
    </source>
</evidence>
<evidence type="ECO:0000313" key="4">
    <source>
        <dbReference type="RefSeq" id="XP_022986218.1"/>
    </source>
</evidence>
<feature type="domain" description="F-box" evidence="2">
    <location>
        <begin position="68"/>
        <end position="103"/>
    </location>
</feature>
<dbReference type="InterPro" id="IPR001810">
    <property type="entry name" value="F-box_dom"/>
</dbReference>
<dbReference type="SUPFAM" id="SSF81383">
    <property type="entry name" value="F-box domain"/>
    <property type="match status" value="1"/>
</dbReference>